<evidence type="ECO:0000256" key="10">
    <source>
        <dbReference type="HAMAP-Rule" id="MF_01043"/>
    </source>
</evidence>
<dbReference type="EC" id="2.3.1.275" evidence="10"/>
<evidence type="ECO:0000256" key="8">
    <source>
        <dbReference type="ARBA" id="ARBA00023209"/>
    </source>
</evidence>
<keyword evidence="1 10" id="KW-1003">Cell membrane</keyword>
<feature type="transmembrane region" description="Helical" evidence="10">
    <location>
        <begin position="84"/>
        <end position="104"/>
    </location>
</feature>
<keyword evidence="5 10" id="KW-1133">Transmembrane helix</keyword>
<keyword evidence="8 10" id="KW-0594">Phospholipid biosynthesis</keyword>
<dbReference type="Proteomes" id="UP000237351">
    <property type="component" value="Chromosome"/>
</dbReference>
<dbReference type="STRING" id="1414854.GQ61_08430"/>
<evidence type="ECO:0000256" key="9">
    <source>
        <dbReference type="ARBA" id="ARBA00023264"/>
    </source>
</evidence>
<dbReference type="PANTHER" id="PTHR30309">
    <property type="entry name" value="INNER MEMBRANE PROTEIN YGIH"/>
    <property type="match status" value="1"/>
</dbReference>
<dbReference type="NCBIfam" id="TIGR00023">
    <property type="entry name" value="glycerol-3-phosphate 1-O-acyltransferase PlsY"/>
    <property type="match status" value="1"/>
</dbReference>
<keyword evidence="4 10" id="KW-0812">Transmembrane</keyword>
<comment type="catalytic activity">
    <reaction evidence="10">
        <text>an acyl phosphate + sn-glycerol 3-phosphate = a 1-acyl-sn-glycero-3-phosphate + phosphate</text>
        <dbReference type="Rhea" id="RHEA:34075"/>
        <dbReference type="ChEBI" id="CHEBI:43474"/>
        <dbReference type="ChEBI" id="CHEBI:57597"/>
        <dbReference type="ChEBI" id="CHEBI:57970"/>
        <dbReference type="ChEBI" id="CHEBI:59918"/>
        <dbReference type="EC" id="2.3.1.275"/>
    </reaction>
</comment>
<keyword evidence="12" id="KW-1185">Reference proteome</keyword>
<comment type="function">
    <text evidence="10">Catalyzes the transfer of an acyl group from acyl-phosphate (acyl-PO(4)) to glycerol-3-phosphate (G3P) to form lysophosphatidic acid (LPA). This enzyme utilizes acyl-phosphate as fatty acyl donor, but not acyl-CoA or acyl-ACP.</text>
</comment>
<feature type="transmembrane region" description="Helical" evidence="10">
    <location>
        <begin position="55"/>
        <end position="78"/>
    </location>
</feature>
<evidence type="ECO:0000256" key="2">
    <source>
        <dbReference type="ARBA" id="ARBA00022516"/>
    </source>
</evidence>
<sequence length="207" mass="22102">MLSFLYSFIALLYGYALGSIPSGYIFTKHFTGQDIRTIGSGNIGATNALRTGNKVVAILTLLGDSLKGVLVILSLKILSFSQEALLLAGAAAVLGHIFPVWLNFKGGKGVATTFGVILVTSWPLGLLILGTWTFTAVIWRYSSLAAIVASASAPIWSLLFLDTSIAIWATFLALLVLFKHTDNINRLLAGKEPKIGASKPKSKMDKS</sequence>
<dbReference type="GO" id="GO:0005886">
    <property type="term" value="C:plasma membrane"/>
    <property type="evidence" value="ECO:0007669"/>
    <property type="project" value="UniProtKB-SubCell"/>
</dbReference>
<organism evidence="11 12">
    <name type="scientific">Candidatus Nucleicultrix amoebiphila FS5</name>
    <dbReference type="NCBI Taxonomy" id="1414854"/>
    <lineage>
        <taxon>Bacteria</taxon>
        <taxon>Pseudomonadati</taxon>
        <taxon>Pseudomonadota</taxon>
        <taxon>Alphaproteobacteria</taxon>
        <taxon>Holosporales</taxon>
        <taxon>Candidatus Nucleicultricaceae</taxon>
        <taxon>Candidatus Nucleicultrix</taxon>
    </lineage>
</organism>
<evidence type="ECO:0000256" key="3">
    <source>
        <dbReference type="ARBA" id="ARBA00022679"/>
    </source>
</evidence>
<evidence type="ECO:0000256" key="7">
    <source>
        <dbReference type="ARBA" id="ARBA00023136"/>
    </source>
</evidence>
<protein>
    <recommendedName>
        <fullName evidence="10">Glycerol-3-phosphate acyltransferase</fullName>
    </recommendedName>
    <alternativeName>
        <fullName evidence="10">Acyl-PO4 G3P acyltransferase</fullName>
    </alternativeName>
    <alternativeName>
        <fullName evidence="10">Acyl-phosphate--glycerol-3-phosphate acyltransferase</fullName>
    </alternativeName>
    <alternativeName>
        <fullName evidence="10">G3P acyltransferase</fullName>
        <shortName evidence="10">GPAT</shortName>
        <ecNumber evidence="10">2.3.1.275</ecNumber>
    </alternativeName>
    <alternativeName>
        <fullName evidence="10">Lysophosphatidic acid synthase</fullName>
        <shortName evidence="10">LPA synthase</shortName>
    </alternativeName>
</protein>
<feature type="transmembrane region" description="Helical" evidence="10">
    <location>
        <begin position="153"/>
        <end position="178"/>
    </location>
</feature>
<dbReference type="EMBL" id="CP008743">
    <property type="protein sequence ID" value="ARN85305.1"/>
    <property type="molecule type" value="Genomic_DNA"/>
</dbReference>
<dbReference type="PANTHER" id="PTHR30309:SF0">
    <property type="entry name" value="GLYCEROL-3-PHOSPHATE ACYLTRANSFERASE-RELATED"/>
    <property type="match status" value="1"/>
</dbReference>
<dbReference type="OrthoDB" id="9777124at2"/>
<dbReference type="AlphaFoldDB" id="A0A1W6N5Y6"/>
<dbReference type="UniPathway" id="UPA00085"/>
<proteinExistence type="inferred from homology"/>
<feature type="transmembrane region" description="Helical" evidence="10">
    <location>
        <begin position="116"/>
        <end position="141"/>
    </location>
</feature>
<dbReference type="GO" id="GO:0008654">
    <property type="term" value="P:phospholipid biosynthetic process"/>
    <property type="evidence" value="ECO:0007669"/>
    <property type="project" value="UniProtKB-UniRule"/>
</dbReference>
<dbReference type="GO" id="GO:0043772">
    <property type="term" value="F:acyl-phosphate glycerol-3-phosphate acyltransferase activity"/>
    <property type="evidence" value="ECO:0007669"/>
    <property type="project" value="UniProtKB-UniRule"/>
</dbReference>
<keyword evidence="3 10" id="KW-0808">Transferase</keyword>
<keyword evidence="7 10" id="KW-0472">Membrane</keyword>
<evidence type="ECO:0000256" key="4">
    <source>
        <dbReference type="ARBA" id="ARBA00022692"/>
    </source>
</evidence>
<evidence type="ECO:0000256" key="5">
    <source>
        <dbReference type="ARBA" id="ARBA00022989"/>
    </source>
</evidence>
<comment type="subcellular location">
    <subcellularLocation>
        <location evidence="10">Cell membrane</location>
        <topology evidence="10">Multi-pass membrane protein</topology>
    </subcellularLocation>
</comment>
<name>A0A1W6N5Y6_9PROT</name>
<feature type="transmembrane region" description="Helical" evidence="10">
    <location>
        <begin position="6"/>
        <end position="26"/>
    </location>
</feature>
<evidence type="ECO:0000256" key="1">
    <source>
        <dbReference type="ARBA" id="ARBA00022475"/>
    </source>
</evidence>
<keyword evidence="9 10" id="KW-1208">Phospholipid metabolism</keyword>
<evidence type="ECO:0000256" key="6">
    <source>
        <dbReference type="ARBA" id="ARBA00023098"/>
    </source>
</evidence>
<dbReference type="SMART" id="SM01207">
    <property type="entry name" value="G3P_acyltransf"/>
    <property type="match status" value="1"/>
</dbReference>
<dbReference type="RefSeq" id="WP_085784861.1">
    <property type="nucleotide sequence ID" value="NZ_CP008743.1"/>
</dbReference>
<evidence type="ECO:0000313" key="12">
    <source>
        <dbReference type="Proteomes" id="UP000237351"/>
    </source>
</evidence>
<keyword evidence="2 10" id="KW-0444">Lipid biosynthesis</keyword>
<reference evidence="11 12" key="1">
    <citation type="submission" date="2014-06" db="EMBL/GenBank/DDBJ databases">
        <title>The genome of the endonuclear symbiont Nucleicultrix amoebiphila.</title>
        <authorList>
            <person name="Schulz F."/>
            <person name="Horn M."/>
        </authorList>
    </citation>
    <scope>NUCLEOTIDE SEQUENCE [LARGE SCALE GENOMIC DNA]</scope>
    <source>
        <strain evidence="11 12">FS5</strain>
    </source>
</reference>
<dbReference type="KEGG" id="naf:GQ61_08430"/>
<comment type="subunit">
    <text evidence="10">Probably interacts with PlsX.</text>
</comment>
<keyword evidence="6 10" id="KW-0443">Lipid metabolism</keyword>
<dbReference type="Pfam" id="PF02660">
    <property type="entry name" value="G3P_acyltransf"/>
    <property type="match status" value="1"/>
</dbReference>
<comment type="similarity">
    <text evidence="10">Belongs to the PlsY family.</text>
</comment>
<dbReference type="HAMAP" id="MF_01043">
    <property type="entry name" value="PlsY"/>
    <property type="match status" value="1"/>
</dbReference>
<dbReference type="InterPro" id="IPR003811">
    <property type="entry name" value="G3P_acylTferase_PlsY"/>
</dbReference>
<evidence type="ECO:0000313" key="11">
    <source>
        <dbReference type="EMBL" id="ARN85305.1"/>
    </source>
</evidence>
<gene>
    <name evidence="10" type="primary">plsY</name>
    <name evidence="11" type="ORF">GQ61_08430</name>
</gene>
<comment type="pathway">
    <text evidence="10">Lipid metabolism; phospholipid metabolism.</text>
</comment>
<accession>A0A1W6N5Y6</accession>